<dbReference type="EMBL" id="BPLR01008328">
    <property type="protein sequence ID" value="GIY23879.1"/>
    <property type="molecule type" value="Genomic_DNA"/>
</dbReference>
<gene>
    <name evidence="1" type="ORF">CEXT_294641</name>
</gene>
<sequence>MPQAASFVISLRAPHYSFLYDFEPQETPPRISTTLGRNGTNFNTGTPASRAHFLLPYPHQQNIPRTFALPWCKPLIHYSTAPEHPLRRPDRITRETTFVFEKGGSLEYSECGFFRIREKMFM</sequence>
<evidence type="ECO:0000313" key="1">
    <source>
        <dbReference type="EMBL" id="GIY23879.1"/>
    </source>
</evidence>
<name>A0AAV4RRV5_CAEEX</name>
<organism evidence="1 2">
    <name type="scientific">Caerostris extrusa</name>
    <name type="common">Bark spider</name>
    <name type="synonym">Caerostris bankana</name>
    <dbReference type="NCBI Taxonomy" id="172846"/>
    <lineage>
        <taxon>Eukaryota</taxon>
        <taxon>Metazoa</taxon>
        <taxon>Ecdysozoa</taxon>
        <taxon>Arthropoda</taxon>
        <taxon>Chelicerata</taxon>
        <taxon>Arachnida</taxon>
        <taxon>Araneae</taxon>
        <taxon>Araneomorphae</taxon>
        <taxon>Entelegynae</taxon>
        <taxon>Araneoidea</taxon>
        <taxon>Araneidae</taxon>
        <taxon>Caerostris</taxon>
    </lineage>
</organism>
<proteinExistence type="predicted"/>
<comment type="caution">
    <text evidence="1">The sequence shown here is derived from an EMBL/GenBank/DDBJ whole genome shotgun (WGS) entry which is preliminary data.</text>
</comment>
<protein>
    <submittedName>
        <fullName evidence="1">Uncharacterized protein</fullName>
    </submittedName>
</protein>
<evidence type="ECO:0000313" key="2">
    <source>
        <dbReference type="Proteomes" id="UP001054945"/>
    </source>
</evidence>
<dbReference type="AlphaFoldDB" id="A0AAV4RRV5"/>
<keyword evidence="2" id="KW-1185">Reference proteome</keyword>
<accession>A0AAV4RRV5</accession>
<dbReference type="Proteomes" id="UP001054945">
    <property type="component" value="Unassembled WGS sequence"/>
</dbReference>
<reference evidence="1 2" key="1">
    <citation type="submission" date="2021-06" db="EMBL/GenBank/DDBJ databases">
        <title>Caerostris extrusa draft genome.</title>
        <authorList>
            <person name="Kono N."/>
            <person name="Arakawa K."/>
        </authorList>
    </citation>
    <scope>NUCLEOTIDE SEQUENCE [LARGE SCALE GENOMIC DNA]</scope>
</reference>